<feature type="active site" evidence="5">
    <location>
        <position position="16"/>
    </location>
</feature>
<evidence type="ECO:0000259" key="6">
    <source>
        <dbReference type="SMART" id="SM00226"/>
    </source>
</evidence>
<accession>A0A938BPV0</accession>
<reference evidence="7" key="1">
    <citation type="submission" date="2019-03" db="EMBL/GenBank/DDBJ databases">
        <title>Lake Tanganyika Metagenome-Assembled Genomes (MAGs).</title>
        <authorList>
            <person name="Tran P."/>
        </authorList>
    </citation>
    <scope>NUCLEOTIDE SEQUENCE</scope>
    <source>
        <strain evidence="7">M_DeepCast_400m_m2_100</strain>
    </source>
</reference>
<dbReference type="InterPro" id="IPR003500">
    <property type="entry name" value="RpiB_LacA_LacB"/>
</dbReference>
<dbReference type="PANTHER" id="PTHR30345:SF0">
    <property type="entry name" value="DNA DAMAGE-REPAIR_TOLERATION PROTEIN DRT102"/>
    <property type="match status" value="1"/>
</dbReference>
<dbReference type="NCBIfam" id="NF004051">
    <property type="entry name" value="PRK05571.1"/>
    <property type="match status" value="1"/>
</dbReference>
<dbReference type="InterPro" id="IPR004785">
    <property type="entry name" value="RpiB"/>
</dbReference>
<evidence type="ECO:0000313" key="7">
    <source>
        <dbReference type="EMBL" id="MBM3316605.1"/>
    </source>
</evidence>
<evidence type="ECO:0000256" key="2">
    <source>
        <dbReference type="ARBA" id="ARBA00011063"/>
    </source>
</evidence>
<evidence type="ECO:0000256" key="3">
    <source>
        <dbReference type="ARBA" id="ARBA00022801"/>
    </source>
</evidence>
<dbReference type="Gene3D" id="3.40.1400.10">
    <property type="entry name" value="Sugar-phosphate isomerase, RpiB/LacA/LacB"/>
    <property type="match status" value="1"/>
</dbReference>
<protein>
    <submittedName>
        <fullName evidence="7">Ribose 5-phosphate isomerase B</fullName>
        <ecNumber evidence="7">5.3.1.6</ecNumber>
    </submittedName>
</protein>
<dbReference type="NCBIfam" id="TIGR00689">
    <property type="entry name" value="rpiB_lacA_lacB"/>
    <property type="match status" value="1"/>
</dbReference>
<evidence type="ECO:0000256" key="4">
    <source>
        <dbReference type="ARBA" id="ARBA00023235"/>
    </source>
</evidence>
<dbReference type="InterPro" id="IPR023485">
    <property type="entry name" value="Ptyr_pPase"/>
</dbReference>
<keyword evidence="4 7" id="KW-0413">Isomerase</keyword>
<dbReference type="InterPro" id="IPR036569">
    <property type="entry name" value="RpiB_LacA_LacB_sf"/>
</dbReference>
<dbReference type="PRINTS" id="PR00719">
    <property type="entry name" value="LMWPTPASE"/>
</dbReference>
<evidence type="ECO:0000256" key="5">
    <source>
        <dbReference type="PIRSR" id="PIRSR617867-1"/>
    </source>
</evidence>
<organism evidence="7 8">
    <name type="scientific">Eiseniibacteriota bacterium</name>
    <dbReference type="NCBI Taxonomy" id="2212470"/>
    <lineage>
        <taxon>Bacteria</taxon>
        <taxon>Candidatus Eiseniibacteriota</taxon>
    </lineage>
</organism>
<dbReference type="Proteomes" id="UP000748308">
    <property type="component" value="Unassembled WGS sequence"/>
</dbReference>
<dbReference type="InterPro" id="IPR017867">
    <property type="entry name" value="Tyr_phospatase_low_mol_wt"/>
</dbReference>
<dbReference type="EC" id="5.3.1.6" evidence="7"/>
<comment type="similarity">
    <text evidence="1">Belongs to the LacAB/RpiB family.</text>
</comment>
<comment type="similarity">
    <text evidence="2">Belongs to the low molecular weight phosphotyrosine protein phosphatase family.</text>
</comment>
<dbReference type="GO" id="GO:0004725">
    <property type="term" value="F:protein tyrosine phosphatase activity"/>
    <property type="evidence" value="ECO:0007669"/>
    <property type="project" value="InterPro"/>
</dbReference>
<dbReference type="InterPro" id="IPR036196">
    <property type="entry name" value="Ptyr_pPase_sf"/>
</dbReference>
<evidence type="ECO:0000256" key="1">
    <source>
        <dbReference type="ARBA" id="ARBA00008754"/>
    </source>
</evidence>
<dbReference type="Pfam" id="PF02502">
    <property type="entry name" value="LacAB_rpiB"/>
    <property type="match status" value="1"/>
</dbReference>
<dbReference type="SUPFAM" id="SSF89623">
    <property type="entry name" value="Ribose/Galactose isomerase RpiB/AlsB"/>
    <property type="match status" value="1"/>
</dbReference>
<dbReference type="AlphaFoldDB" id="A0A938BPV0"/>
<sequence length="327" mass="34254">MSAFRVLFVCTGNTCRSPLAEGLLRHMLAQAGGEGGRAIEVSSAGVAASEGERATASSLAVAAERGLDLGGHRARRLTPDLLAGQDLVLALSAEHCRAALGLDPEARGRVFTLTEYAGGVGRRGIPDPLGSDLETYRSVRDRIEGELRLALPRLLEAGAAGSRDLPAIEIGCDHRGFALKERIVRLLEARGHRLQDWGCPGTASCDYPEYAFAVARAVAGSPGHRGILICSTGVGMAMAANKVPGARAALCLTPAMAAQSRRHNDANVLALGADNLPEEESLRILDAWLEARFEGGRHARRVAMMTAQECRGAGPAEGPPGGGRDGQ</sequence>
<dbReference type="NCBIfam" id="TIGR01120">
    <property type="entry name" value="rpiB"/>
    <property type="match status" value="1"/>
</dbReference>
<feature type="active site" description="Proton donor" evidence="5">
    <location>
        <position position="127"/>
    </location>
</feature>
<name>A0A938BPV0_UNCEI</name>
<feature type="active site" description="Nucleophile" evidence="5">
    <location>
        <position position="10"/>
    </location>
</feature>
<dbReference type="GO" id="GO:0019316">
    <property type="term" value="P:D-allose catabolic process"/>
    <property type="evidence" value="ECO:0007669"/>
    <property type="project" value="TreeGrafter"/>
</dbReference>
<dbReference type="PANTHER" id="PTHR30345">
    <property type="entry name" value="RIBOSE-5-PHOSPHATE ISOMERASE B"/>
    <property type="match status" value="1"/>
</dbReference>
<proteinExistence type="inferred from homology"/>
<dbReference type="SMART" id="SM00226">
    <property type="entry name" value="LMWPc"/>
    <property type="match status" value="1"/>
</dbReference>
<dbReference type="Pfam" id="PF01451">
    <property type="entry name" value="LMWPc"/>
    <property type="match status" value="1"/>
</dbReference>
<keyword evidence="3" id="KW-0378">Hydrolase</keyword>
<dbReference type="Gene3D" id="3.40.50.2300">
    <property type="match status" value="1"/>
</dbReference>
<dbReference type="GO" id="GO:0004751">
    <property type="term" value="F:ribose-5-phosphate isomerase activity"/>
    <property type="evidence" value="ECO:0007669"/>
    <property type="project" value="UniProtKB-EC"/>
</dbReference>
<gene>
    <name evidence="7" type="primary">rpiB</name>
    <name evidence="7" type="ORF">FJY75_02010</name>
</gene>
<dbReference type="SUPFAM" id="SSF52788">
    <property type="entry name" value="Phosphotyrosine protein phosphatases I"/>
    <property type="match status" value="1"/>
</dbReference>
<evidence type="ECO:0000313" key="8">
    <source>
        <dbReference type="Proteomes" id="UP000748308"/>
    </source>
</evidence>
<feature type="domain" description="Phosphotyrosine protein phosphatase I" evidence="6">
    <location>
        <begin position="4"/>
        <end position="153"/>
    </location>
</feature>
<dbReference type="EMBL" id="VGIY01000025">
    <property type="protein sequence ID" value="MBM3316605.1"/>
    <property type="molecule type" value="Genomic_DNA"/>
</dbReference>
<dbReference type="CDD" id="cd16344">
    <property type="entry name" value="LMWPAP"/>
    <property type="match status" value="1"/>
</dbReference>
<comment type="caution">
    <text evidence="7">The sequence shown here is derived from an EMBL/GenBank/DDBJ whole genome shotgun (WGS) entry which is preliminary data.</text>
</comment>
<dbReference type="GO" id="GO:0009052">
    <property type="term" value="P:pentose-phosphate shunt, non-oxidative branch"/>
    <property type="evidence" value="ECO:0007669"/>
    <property type="project" value="TreeGrafter"/>
</dbReference>